<sequence length="184" mass="19997">RNEPRVALTFTGDGASSAGLFHETLNMASLWNAPLIVIVENNQYAYSTPLHQQMKVPDIARRAEIYGMAGVTVDGNDVEAVYAAVHAAATRARGGSGPTLIEAKTMRMLGHAIHDGAEYVPKELLEYWEGRDPVKRYRQKLLDEGVADETELTEIAQRVEVEIADALAQAEASPLPDPATVEQG</sequence>
<evidence type="ECO:0000259" key="4">
    <source>
        <dbReference type="Pfam" id="PF00676"/>
    </source>
</evidence>
<proteinExistence type="predicted"/>
<dbReference type="InterPro" id="IPR001017">
    <property type="entry name" value="DH_E1"/>
</dbReference>
<organism evidence="5 6">
    <name type="scientific">Candidatus Thermofonsia Clade 3 bacterium</name>
    <dbReference type="NCBI Taxonomy" id="2364212"/>
    <lineage>
        <taxon>Bacteria</taxon>
        <taxon>Bacillati</taxon>
        <taxon>Chloroflexota</taxon>
        <taxon>Candidatus Thermofontia</taxon>
        <taxon>Candidatus Thermofonsia Clade 3</taxon>
    </lineage>
</organism>
<dbReference type="Proteomes" id="UP000230790">
    <property type="component" value="Unassembled WGS sequence"/>
</dbReference>
<evidence type="ECO:0000313" key="5">
    <source>
        <dbReference type="EMBL" id="PJF45955.1"/>
    </source>
</evidence>
<dbReference type="Gene3D" id="3.40.50.970">
    <property type="match status" value="1"/>
</dbReference>
<feature type="domain" description="Dehydrogenase E1 component" evidence="4">
    <location>
        <begin position="2"/>
        <end position="178"/>
    </location>
</feature>
<feature type="non-terminal residue" evidence="5">
    <location>
        <position position="184"/>
    </location>
</feature>
<comment type="caution">
    <text evidence="5">The sequence shown here is derived from an EMBL/GenBank/DDBJ whole genome shotgun (WGS) entry which is preliminary data.</text>
</comment>
<comment type="cofactor">
    <cofactor evidence="1">
        <name>thiamine diphosphate</name>
        <dbReference type="ChEBI" id="CHEBI:58937"/>
    </cofactor>
</comment>
<dbReference type="PANTHER" id="PTHR11516">
    <property type="entry name" value="PYRUVATE DEHYDROGENASE E1 COMPONENT, ALPHA SUBUNIT BACTERIAL AND ORGANELLAR"/>
    <property type="match status" value="1"/>
</dbReference>
<dbReference type="SUPFAM" id="SSF52518">
    <property type="entry name" value="Thiamin diphosphate-binding fold (THDP-binding)"/>
    <property type="match status" value="1"/>
</dbReference>
<reference evidence="5 6" key="1">
    <citation type="submission" date="2017-11" db="EMBL/GenBank/DDBJ databases">
        <title>Evolution of Phototrophy in the Chloroflexi Phylum Driven by Horizontal Gene Transfer.</title>
        <authorList>
            <person name="Ward L.M."/>
            <person name="Hemp J."/>
            <person name="Shih P.M."/>
            <person name="Mcglynn S.E."/>
            <person name="Fischer W."/>
        </authorList>
    </citation>
    <scope>NUCLEOTIDE SEQUENCE [LARGE SCALE GENOMIC DNA]</scope>
    <source>
        <strain evidence="5">JP3_7</strain>
    </source>
</reference>
<dbReference type="EMBL" id="PGTN01000601">
    <property type="protein sequence ID" value="PJF45955.1"/>
    <property type="molecule type" value="Genomic_DNA"/>
</dbReference>
<dbReference type="GO" id="GO:0006086">
    <property type="term" value="P:pyruvate decarboxylation to acetyl-CoA"/>
    <property type="evidence" value="ECO:0007669"/>
    <property type="project" value="TreeGrafter"/>
</dbReference>
<feature type="non-terminal residue" evidence="5">
    <location>
        <position position="1"/>
    </location>
</feature>
<protein>
    <submittedName>
        <fullName evidence="5">Pyruvate dehydrogenase</fullName>
    </submittedName>
</protein>
<dbReference type="InterPro" id="IPR029061">
    <property type="entry name" value="THDP-binding"/>
</dbReference>
<name>A0A2M8Q834_9CHLR</name>
<dbReference type="AlphaFoldDB" id="A0A2M8Q834"/>
<dbReference type="GO" id="GO:0004739">
    <property type="term" value="F:pyruvate dehydrogenase (acetyl-transferring) activity"/>
    <property type="evidence" value="ECO:0007669"/>
    <property type="project" value="TreeGrafter"/>
</dbReference>
<dbReference type="InterPro" id="IPR050642">
    <property type="entry name" value="PDH_E1_Alpha_Subunit"/>
</dbReference>
<accession>A0A2M8Q834</accession>
<evidence type="ECO:0000256" key="3">
    <source>
        <dbReference type="ARBA" id="ARBA00023052"/>
    </source>
</evidence>
<evidence type="ECO:0000256" key="1">
    <source>
        <dbReference type="ARBA" id="ARBA00001964"/>
    </source>
</evidence>
<evidence type="ECO:0000313" key="6">
    <source>
        <dbReference type="Proteomes" id="UP000230790"/>
    </source>
</evidence>
<dbReference type="Pfam" id="PF00676">
    <property type="entry name" value="E1_dh"/>
    <property type="match status" value="1"/>
</dbReference>
<evidence type="ECO:0000256" key="2">
    <source>
        <dbReference type="ARBA" id="ARBA00023002"/>
    </source>
</evidence>
<keyword evidence="3" id="KW-0786">Thiamine pyrophosphate</keyword>
<keyword evidence="5" id="KW-0670">Pyruvate</keyword>
<dbReference type="PANTHER" id="PTHR11516:SF41">
    <property type="entry name" value="3-METHYL-2-OXOBUTANOATE DEHYDROGENASE SUBUNIT ALPHA"/>
    <property type="match status" value="1"/>
</dbReference>
<gene>
    <name evidence="5" type="ORF">CUN48_16260</name>
</gene>
<keyword evidence="2" id="KW-0560">Oxidoreductase</keyword>